<dbReference type="AlphaFoldDB" id="A0A4R6U6F5"/>
<dbReference type="InterPro" id="IPR029069">
    <property type="entry name" value="HotDog_dom_sf"/>
</dbReference>
<reference evidence="1 2" key="1">
    <citation type="submission" date="2019-03" db="EMBL/GenBank/DDBJ databases">
        <title>Genomic Encyclopedia of Type Strains, Phase IV (KMG-IV): sequencing the most valuable type-strain genomes for metagenomic binning, comparative biology and taxonomic classification.</title>
        <authorList>
            <person name="Goeker M."/>
        </authorList>
    </citation>
    <scope>NUCLEOTIDE SEQUENCE [LARGE SCALE GENOMIC DNA]</scope>
    <source>
        <strain evidence="1 2">DSM 103792</strain>
    </source>
</reference>
<organism evidence="1 2">
    <name type="scientific">Permianibacter aggregans</name>
    <dbReference type="NCBI Taxonomy" id="1510150"/>
    <lineage>
        <taxon>Bacteria</taxon>
        <taxon>Pseudomonadati</taxon>
        <taxon>Pseudomonadota</taxon>
        <taxon>Gammaproteobacteria</taxon>
        <taxon>Pseudomonadales</taxon>
        <taxon>Pseudomonadaceae</taxon>
        <taxon>Permianibacter</taxon>
    </lineage>
</organism>
<evidence type="ECO:0000313" key="1">
    <source>
        <dbReference type="EMBL" id="TDQ41841.1"/>
    </source>
</evidence>
<dbReference type="OrthoDB" id="9799036at2"/>
<dbReference type="Proteomes" id="UP000295375">
    <property type="component" value="Unassembled WGS sequence"/>
</dbReference>
<name>A0A4R6U6F5_9GAMM</name>
<dbReference type="CDD" id="cd00586">
    <property type="entry name" value="4HBT"/>
    <property type="match status" value="1"/>
</dbReference>
<dbReference type="Pfam" id="PF13279">
    <property type="entry name" value="4HBT_2"/>
    <property type="match status" value="1"/>
</dbReference>
<keyword evidence="2" id="KW-1185">Reference proteome</keyword>
<comment type="caution">
    <text evidence="1">The sequence shown here is derived from an EMBL/GenBank/DDBJ whole genome shotgun (WGS) entry which is preliminary data.</text>
</comment>
<protein>
    <submittedName>
        <fullName evidence="1">Acyl-CoA thioester hydrolase</fullName>
    </submittedName>
</protein>
<dbReference type="SUPFAM" id="SSF54637">
    <property type="entry name" value="Thioesterase/thiol ester dehydrase-isomerase"/>
    <property type="match status" value="1"/>
</dbReference>
<gene>
    <name evidence="1" type="ORF">EV696_13714</name>
</gene>
<sequence length="151" mass="16848">MFETTSLAGWGDMDFNSHMRNTAYLDKSGDARMQFFAAHDFPVPEFARLRIGPVVMKDEVEYFREIHLLEQIKVTLALVAMAEDGSRFQLRNEFFRADGQLAARVTSTGGWLDLGRRKLIAPPEGLLAAMRIMGQGSEVKILPSSLSAKAP</sequence>
<accession>A0A4R6U6F5</accession>
<evidence type="ECO:0000313" key="2">
    <source>
        <dbReference type="Proteomes" id="UP000295375"/>
    </source>
</evidence>
<dbReference type="GO" id="GO:0016787">
    <property type="term" value="F:hydrolase activity"/>
    <property type="evidence" value="ECO:0007669"/>
    <property type="project" value="UniProtKB-KW"/>
</dbReference>
<dbReference type="Gene3D" id="3.10.129.10">
    <property type="entry name" value="Hotdog Thioesterase"/>
    <property type="match status" value="1"/>
</dbReference>
<proteinExistence type="predicted"/>
<keyword evidence="1" id="KW-0378">Hydrolase</keyword>
<dbReference type="RefSeq" id="WP_133593929.1">
    <property type="nucleotide sequence ID" value="NZ_CP037953.1"/>
</dbReference>
<dbReference type="EMBL" id="SNYM01000037">
    <property type="protein sequence ID" value="TDQ41841.1"/>
    <property type="molecule type" value="Genomic_DNA"/>
</dbReference>